<dbReference type="Gene3D" id="1.25.10.90">
    <property type="match status" value="1"/>
</dbReference>
<name>A0A7G9Z9L1_9EURY</name>
<reference evidence="1" key="1">
    <citation type="submission" date="2020-06" db="EMBL/GenBank/DDBJ databases">
        <title>Unique genomic features of the anaerobic methanotrophic archaea.</title>
        <authorList>
            <person name="Chadwick G.L."/>
            <person name="Skennerton C.T."/>
            <person name="Laso-Perez R."/>
            <person name="Leu A.O."/>
            <person name="Speth D.R."/>
            <person name="Yu H."/>
            <person name="Morgan-Lang C."/>
            <person name="Hatzenpichler R."/>
            <person name="Goudeau D."/>
            <person name="Malmstrom R."/>
            <person name="Brazelton W.J."/>
            <person name="Woyke T."/>
            <person name="Hallam S.J."/>
            <person name="Tyson G.W."/>
            <person name="Wegener G."/>
            <person name="Boetius A."/>
            <person name="Orphan V."/>
        </authorList>
    </citation>
    <scope>NUCLEOTIDE SEQUENCE</scope>
</reference>
<dbReference type="InterPro" id="IPR016024">
    <property type="entry name" value="ARM-type_fold"/>
</dbReference>
<accession>A0A7G9Z9L1</accession>
<dbReference type="PANTHER" id="PTHR41291">
    <property type="entry name" value="DNA ALKYLATION REPAIR PROTEIN"/>
    <property type="match status" value="1"/>
</dbReference>
<dbReference type="SUPFAM" id="SSF48371">
    <property type="entry name" value="ARM repeat"/>
    <property type="match status" value="1"/>
</dbReference>
<dbReference type="EMBL" id="MT631674">
    <property type="protein sequence ID" value="QNO56945.1"/>
    <property type="molecule type" value="Genomic_DNA"/>
</dbReference>
<proteinExistence type="predicted"/>
<protein>
    <recommendedName>
        <fullName evidence="2">DNA alkylation repair enzyme</fullName>
    </recommendedName>
</protein>
<dbReference type="InterPro" id="IPR014825">
    <property type="entry name" value="DNA_alkylation"/>
</dbReference>
<evidence type="ECO:0000313" key="1">
    <source>
        <dbReference type="EMBL" id="QNO56945.1"/>
    </source>
</evidence>
<evidence type="ECO:0008006" key="2">
    <source>
        <dbReference type="Google" id="ProtNLM"/>
    </source>
</evidence>
<dbReference type="AlphaFoldDB" id="A0A7G9Z9L1"/>
<gene>
    <name evidence="1" type="ORF">PHLPJACP_00002</name>
</gene>
<organism evidence="1">
    <name type="scientific">Candidatus Methanophaga sp. ANME-1 ERB7</name>
    <dbReference type="NCBI Taxonomy" id="2759913"/>
    <lineage>
        <taxon>Archaea</taxon>
        <taxon>Methanobacteriati</taxon>
        <taxon>Methanobacteriota</taxon>
        <taxon>Stenosarchaea group</taxon>
        <taxon>Methanomicrobia</taxon>
        <taxon>Candidatus Methanophagales</taxon>
        <taxon>Candidatus Methanophagaceae</taxon>
        <taxon>Candidatus Methanophaga</taxon>
    </lineage>
</organism>
<sequence length="263" mass="30502">MLRCASGFATFCFRDAPAKRHICSGRYTKARREIRMVEKMQYKEIIRKLESMSDQKIVEDMVRFGINPKNAYGISMPNLRKIAREMGKNHLLAQELWSSGVHEARILASVIDEPKMVTVKQMENWVKDFDSWDVCDQCCGDLCDKTEFAYQKAMEWSKRDEEFVKRAGFVLMAKLALHDKKAEDKAFLTFLPIIKRESIDDRNFVKKAVNWALRQIGKRNVDLNIAAVETAKEIQKMDSRSAKWIAADALRELTSEAVQQRLR</sequence>
<dbReference type="PANTHER" id="PTHR41291:SF1">
    <property type="entry name" value="DNA ALKYLATION REPAIR PROTEIN"/>
    <property type="match status" value="1"/>
</dbReference>
<dbReference type="CDD" id="cd06561">
    <property type="entry name" value="AlkD_like"/>
    <property type="match status" value="1"/>
</dbReference>
<dbReference type="Pfam" id="PF08713">
    <property type="entry name" value="DNA_alkylation"/>
    <property type="match status" value="1"/>
</dbReference>